<evidence type="ECO:0000313" key="13">
    <source>
        <dbReference type="EMBL" id="NMG16530.1"/>
    </source>
</evidence>
<protein>
    <recommendedName>
        <fullName evidence="11">Biosynthetic peptidoglycan transglycosylase</fullName>
        <ecNumber evidence="11">2.4.99.28</ecNumber>
    </recommendedName>
    <alternativeName>
        <fullName evidence="11">Glycan polymerase</fullName>
    </alternativeName>
    <alternativeName>
        <fullName evidence="11">Peptidoglycan glycosyltransferase MtgA</fullName>
        <shortName evidence="11">PGT</shortName>
    </alternativeName>
</protein>
<keyword evidence="8 11" id="KW-1133">Transmembrane helix</keyword>
<gene>
    <name evidence="11 13" type="primary">mtgA</name>
    <name evidence="13" type="ORF">GPA24_13445</name>
</gene>
<comment type="catalytic activity">
    <reaction evidence="11">
        <text>[GlcNAc-(1-&gt;4)-Mur2Ac(oyl-L-Ala-gamma-D-Glu-L-Lys-D-Ala-D-Ala)](n)-di-trans,octa-cis-undecaprenyl diphosphate + beta-D-GlcNAc-(1-&gt;4)-Mur2Ac(oyl-L-Ala-gamma-D-Glu-L-Lys-D-Ala-D-Ala)-di-trans,octa-cis-undecaprenyl diphosphate = [GlcNAc-(1-&gt;4)-Mur2Ac(oyl-L-Ala-gamma-D-Glu-L-Lys-D-Ala-D-Ala)](n+1)-di-trans,octa-cis-undecaprenyl diphosphate + di-trans,octa-cis-undecaprenyl diphosphate + H(+)</text>
        <dbReference type="Rhea" id="RHEA:23708"/>
        <dbReference type="Rhea" id="RHEA-COMP:9602"/>
        <dbReference type="Rhea" id="RHEA-COMP:9603"/>
        <dbReference type="ChEBI" id="CHEBI:15378"/>
        <dbReference type="ChEBI" id="CHEBI:58405"/>
        <dbReference type="ChEBI" id="CHEBI:60033"/>
        <dbReference type="ChEBI" id="CHEBI:78435"/>
        <dbReference type="EC" id="2.4.99.28"/>
    </reaction>
</comment>
<keyword evidence="9 11" id="KW-0472">Membrane</keyword>
<keyword evidence="5 11" id="KW-0812">Transmembrane</keyword>
<dbReference type="InterPro" id="IPR001264">
    <property type="entry name" value="Glyco_trans_51"/>
</dbReference>
<evidence type="ECO:0000256" key="7">
    <source>
        <dbReference type="ARBA" id="ARBA00022984"/>
    </source>
</evidence>
<keyword evidence="4 11" id="KW-0808">Transferase</keyword>
<keyword evidence="6 11" id="KW-0133">Cell shape</keyword>
<dbReference type="EMBL" id="WTVP01000038">
    <property type="protein sequence ID" value="NMG16530.1"/>
    <property type="molecule type" value="Genomic_DNA"/>
</dbReference>
<dbReference type="InterPro" id="IPR011812">
    <property type="entry name" value="Pep_trsgly"/>
</dbReference>
<reference evidence="13 14" key="1">
    <citation type="submission" date="2019-12" db="EMBL/GenBank/DDBJ databases">
        <title>Comparative genomics gives insights into the taxonomy of the Azoarcus-Aromatoleum group and reveals separate origins of nif in the plant-associated Azoarcus and non-plant-associated Aromatoleum sub-groups.</title>
        <authorList>
            <person name="Lafos M."/>
            <person name="Maluk M."/>
            <person name="Batista M."/>
            <person name="Junghare M."/>
            <person name="Carmona M."/>
            <person name="Faoro H."/>
            <person name="Cruz L.M."/>
            <person name="Battistoni F."/>
            <person name="De Souza E."/>
            <person name="Pedrosa F."/>
            <person name="Chen W.-M."/>
            <person name="Poole P.S."/>
            <person name="Dixon R.A."/>
            <person name="James E.K."/>
        </authorList>
    </citation>
    <scope>NUCLEOTIDE SEQUENCE [LARGE SCALE GENOMIC DNA]</scope>
    <source>
        <strain evidence="13 14">PbN1</strain>
    </source>
</reference>
<dbReference type="HAMAP" id="MF_00766">
    <property type="entry name" value="PGT_MtgA"/>
    <property type="match status" value="1"/>
</dbReference>
<organism evidence="13 14">
    <name type="scientific">Aromatoleum bremense</name>
    <dbReference type="NCBI Taxonomy" id="76115"/>
    <lineage>
        <taxon>Bacteria</taxon>
        <taxon>Pseudomonadati</taxon>
        <taxon>Pseudomonadota</taxon>
        <taxon>Betaproteobacteria</taxon>
        <taxon>Rhodocyclales</taxon>
        <taxon>Rhodocyclaceae</taxon>
        <taxon>Aromatoleum</taxon>
    </lineage>
</organism>
<dbReference type="RefSeq" id="WP_169203102.1">
    <property type="nucleotide sequence ID" value="NZ_CP059467.1"/>
</dbReference>
<comment type="pathway">
    <text evidence="11">Cell wall biogenesis; peptidoglycan biosynthesis.</text>
</comment>
<dbReference type="SUPFAM" id="SSF53955">
    <property type="entry name" value="Lysozyme-like"/>
    <property type="match status" value="1"/>
</dbReference>
<evidence type="ECO:0000256" key="11">
    <source>
        <dbReference type="HAMAP-Rule" id="MF_00766"/>
    </source>
</evidence>
<evidence type="ECO:0000256" key="3">
    <source>
        <dbReference type="ARBA" id="ARBA00022676"/>
    </source>
</evidence>
<accession>A0ABX1NWY9</accession>
<dbReference type="InterPro" id="IPR036950">
    <property type="entry name" value="PBP_transglycosylase"/>
</dbReference>
<comment type="subcellular location">
    <subcellularLocation>
        <location evidence="11">Cell inner membrane</location>
        <topology evidence="11">Single-pass membrane protein</topology>
    </subcellularLocation>
</comment>
<evidence type="ECO:0000256" key="4">
    <source>
        <dbReference type="ARBA" id="ARBA00022679"/>
    </source>
</evidence>
<evidence type="ECO:0000256" key="1">
    <source>
        <dbReference type="ARBA" id="ARBA00022475"/>
    </source>
</evidence>
<comment type="function">
    <text evidence="11">Peptidoglycan polymerase that catalyzes glycan chain elongation from lipid-linked precursors.</text>
</comment>
<evidence type="ECO:0000313" key="14">
    <source>
        <dbReference type="Proteomes" id="UP000633943"/>
    </source>
</evidence>
<sequence length="230" mass="26404">MKTALRGLGWALLALVALFALYQLWIFTLVLWWSQFNPSSTSFMQLRLDELQQKRPDVALRHEWVPYERISIHLKRAVITAEDDTFIDHDGFDWEGIQRALEKNQRKGRAVAGGSTISQQLAKNLFLSPSRSYFRKAQEAVITVMIEAVWSKRRILEVYLNVVEWGNGIFGCEAAARRYFRAPASRLGPAEAARLAVMLPNPRRYEKQFGPRLAAHAQRIRSRMGYATVP</sequence>
<evidence type="ECO:0000256" key="8">
    <source>
        <dbReference type="ARBA" id="ARBA00022989"/>
    </source>
</evidence>
<name>A0ABX1NWY9_9RHOO</name>
<feature type="transmembrane region" description="Helical" evidence="11">
    <location>
        <begin position="12"/>
        <end position="33"/>
    </location>
</feature>
<dbReference type="PANTHER" id="PTHR30400">
    <property type="entry name" value="MONOFUNCTIONAL BIOSYNTHETIC PEPTIDOGLYCAN TRANSGLYCOSYLASE"/>
    <property type="match status" value="1"/>
</dbReference>
<dbReference type="Pfam" id="PF00912">
    <property type="entry name" value="Transgly"/>
    <property type="match status" value="1"/>
</dbReference>
<keyword evidence="7 11" id="KW-0573">Peptidoglycan synthesis</keyword>
<evidence type="ECO:0000259" key="12">
    <source>
        <dbReference type="Pfam" id="PF00912"/>
    </source>
</evidence>
<keyword evidence="10 11" id="KW-0961">Cell wall biogenesis/degradation</keyword>
<keyword evidence="1 11" id="KW-1003">Cell membrane</keyword>
<dbReference type="Gene3D" id="1.10.3810.10">
    <property type="entry name" value="Biosynthetic peptidoglycan transglycosylase-like"/>
    <property type="match status" value="1"/>
</dbReference>
<dbReference type="NCBIfam" id="TIGR02070">
    <property type="entry name" value="mono_pep_trsgly"/>
    <property type="match status" value="1"/>
</dbReference>
<keyword evidence="3 11" id="KW-0328">Glycosyltransferase</keyword>
<comment type="similarity">
    <text evidence="11">Belongs to the glycosyltransferase 51 family.</text>
</comment>
<evidence type="ECO:0000256" key="6">
    <source>
        <dbReference type="ARBA" id="ARBA00022960"/>
    </source>
</evidence>
<feature type="domain" description="Glycosyl transferase family 51" evidence="12">
    <location>
        <begin position="59"/>
        <end position="217"/>
    </location>
</feature>
<keyword evidence="14" id="KW-1185">Reference proteome</keyword>
<comment type="caution">
    <text evidence="13">The sequence shown here is derived from an EMBL/GenBank/DDBJ whole genome shotgun (WGS) entry which is preliminary data.</text>
</comment>
<keyword evidence="2 11" id="KW-0997">Cell inner membrane</keyword>
<evidence type="ECO:0000256" key="9">
    <source>
        <dbReference type="ARBA" id="ARBA00023136"/>
    </source>
</evidence>
<evidence type="ECO:0000256" key="10">
    <source>
        <dbReference type="ARBA" id="ARBA00023316"/>
    </source>
</evidence>
<dbReference type="PANTHER" id="PTHR30400:SF0">
    <property type="entry name" value="BIOSYNTHETIC PEPTIDOGLYCAN TRANSGLYCOSYLASE"/>
    <property type="match status" value="1"/>
</dbReference>
<dbReference type="Proteomes" id="UP000633943">
    <property type="component" value="Unassembled WGS sequence"/>
</dbReference>
<evidence type="ECO:0000256" key="5">
    <source>
        <dbReference type="ARBA" id="ARBA00022692"/>
    </source>
</evidence>
<dbReference type="InterPro" id="IPR023346">
    <property type="entry name" value="Lysozyme-like_dom_sf"/>
</dbReference>
<evidence type="ECO:0000256" key="2">
    <source>
        <dbReference type="ARBA" id="ARBA00022519"/>
    </source>
</evidence>
<dbReference type="EC" id="2.4.99.28" evidence="11"/>
<proteinExistence type="inferred from homology"/>